<evidence type="ECO:0000259" key="1">
    <source>
        <dbReference type="Pfam" id="PF12146"/>
    </source>
</evidence>
<dbReference type="AlphaFoldDB" id="A0A2T8HF21"/>
<evidence type="ECO:0000313" key="3">
    <source>
        <dbReference type="Proteomes" id="UP000245627"/>
    </source>
</evidence>
<dbReference type="EMBL" id="QDKG01000008">
    <property type="protein sequence ID" value="PVH23962.1"/>
    <property type="molecule type" value="Genomic_DNA"/>
</dbReference>
<accession>A0A2T8HF21</accession>
<organism evidence="2 3">
    <name type="scientific">Sphingobacterium corticibacter</name>
    <dbReference type="NCBI Taxonomy" id="2171749"/>
    <lineage>
        <taxon>Bacteria</taxon>
        <taxon>Pseudomonadati</taxon>
        <taxon>Bacteroidota</taxon>
        <taxon>Sphingobacteriia</taxon>
        <taxon>Sphingobacteriales</taxon>
        <taxon>Sphingobacteriaceae</taxon>
        <taxon>Sphingobacterium</taxon>
    </lineage>
</organism>
<dbReference type="Proteomes" id="UP000245627">
    <property type="component" value="Unassembled WGS sequence"/>
</dbReference>
<dbReference type="InterPro" id="IPR029058">
    <property type="entry name" value="AB_hydrolase_fold"/>
</dbReference>
<evidence type="ECO:0000313" key="2">
    <source>
        <dbReference type="EMBL" id="PVH23962.1"/>
    </source>
</evidence>
<reference evidence="2 3" key="1">
    <citation type="submission" date="2018-04" db="EMBL/GenBank/DDBJ databases">
        <title>Sphingobacterium cortibacter sp. nov.</title>
        <authorList>
            <person name="Li Y."/>
        </authorList>
    </citation>
    <scope>NUCLEOTIDE SEQUENCE [LARGE SCALE GENOMIC DNA]</scope>
    <source>
        <strain evidence="2 3">2c-3</strain>
    </source>
</reference>
<feature type="domain" description="Serine aminopeptidase S33" evidence="1">
    <location>
        <begin position="71"/>
        <end position="173"/>
    </location>
</feature>
<proteinExistence type="predicted"/>
<name>A0A2T8HF21_9SPHI</name>
<sequence length="282" mass="31786">MNRIKTAQFIGKAIRIVNKKAYYDFLLNIFSTPPKSKTLPPASDITFDATSVKLEEYAKETRFTMYKKLASRSVIIFAHGWGGSMQNYKYFFQPALDRGLSMIGYDAPAHGASTGKRTHILEFKDTVKYCLNEVKDYEQIIVVGHSLGAAAATLAIMESPEIKVEHLFSLAAPSDLRKIFDDYITLMNVSAQDASKIDSFVKNKIKLDFSADNWRKKSIPDHLANLTLIHGKNDDVITTDAILSLAKEWRLDLERDVRLLDEVGHYNILKSPAAIEEVFSKT</sequence>
<comment type="caution">
    <text evidence="2">The sequence shown here is derived from an EMBL/GenBank/DDBJ whole genome shotgun (WGS) entry which is preliminary data.</text>
</comment>
<dbReference type="SUPFAM" id="SSF53474">
    <property type="entry name" value="alpha/beta-Hydrolases"/>
    <property type="match status" value="1"/>
</dbReference>
<gene>
    <name evidence="2" type="ORF">DC487_16055</name>
</gene>
<dbReference type="Pfam" id="PF12146">
    <property type="entry name" value="Hydrolase_4"/>
    <property type="match status" value="1"/>
</dbReference>
<keyword evidence="3" id="KW-1185">Reference proteome</keyword>
<dbReference type="CDD" id="cd00741">
    <property type="entry name" value="Lipase"/>
    <property type="match status" value="1"/>
</dbReference>
<dbReference type="RefSeq" id="WP_116776999.1">
    <property type="nucleotide sequence ID" value="NZ_QDKG01000008.1"/>
</dbReference>
<dbReference type="OrthoDB" id="1490177at2"/>
<dbReference type="InterPro" id="IPR022742">
    <property type="entry name" value="Hydrolase_4"/>
</dbReference>
<dbReference type="Gene3D" id="3.40.50.1820">
    <property type="entry name" value="alpha/beta hydrolase"/>
    <property type="match status" value="1"/>
</dbReference>
<protein>
    <recommendedName>
        <fullName evidence="1">Serine aminopeptidase S33 domain-containing protein</fullName>
    </recommendedName>
</protein>
<dbReference type="PANTHER" id="PTHR11614">
    <property type="entry name" value="PHOSPHOLIPASE-RELATED"/>
    <property type="match status" value="1"/>
</dbReference>
<dbReference type="InterPro" id="IPR051044">
    <property type="entry name" value="MAG_DAG_Lipase"/>
</dbReference>